<reference evidence="2 3" key="1">
    <citation type="submission" date="2023-04" db="EMBL/GenBank/DDBJ databases">
        <title>Luteimonas sp. M1R5S18.</title>
        <authorList>
            <person name="Sun J.-Q."/>
        </authorList>
    </citation>
    <scope>NUCLEOTIDE SEQUENCE [LARGE SCALE GENOMIC DNA]</scope>
    <source>
        <strain evidence="2 3">M1R5S18</strain>
    </source>
</reference>
<dbReference type="Proteomes" id="UP001156831">
    <property type="component" value="Unassembled WGS sequence"/>
</dbReference>
<name>A0ABT6JHN8_9GAMM</name>
<evidence type="ECO:0000313" key="2">
    <source>
        <dbReference type="EMBL" id="MDH5830183.1"/>
    </source>
</evidence>
<sequence length="75" mass="8368">MTLPDRIEGPDQTVYVSWNEHPAVAGILAEPLADAYTFAAAALGPRELLERVEHLQSLHEQRPDPHAVRRSDRAD</sequence>
<protein>
    <submittedName>
        <fullName evidence="2">Uncharacterized protein</fullName>
    </submittedName>
</protein>
<organism evidence="2 3">
    <name type="scientific">Luteimonas rhizosphaericola</name>
    <dbReference type="NCBI Taxonomy" id="3042024"/>
    <lineage>
        <taxon>Bacteria</taxon>
        <taxon>Pseudomonadati</taxon>
        <taxon>Pseudomonadota</taxon>
        <taxon>Gammaproteobacteria</taxon>
        <taxon>Lysobacterales</taxon>
        <taxon>Lysobacteraceae</taxon>
        <taxon>Luteimonas</taxon>
    </lineage>
</organism>
<gene>
    <name evidence="2" type="ORF">QFW80_06585</name>
</gene>
<dbReference type="EMBL" id="JARXRN010000021">
    <property type="protein sequence ID" value="MDH5830183.1"/>
    <property type="molecule type" value="Genomic_DNA"/>
</dbReference>
<proteinExistence type="predicted"/>
<accession>A0ABT6JHN8</accession>
<dbReference type="RefSeq" id="WP_280600721.1">
    <property type="nucleotide sequence ID" value="NZ_JARXRN010000021.1"/>
</dbReference>
<evidence type="ECO:0000256" key="1">
    <source>
        <dbReference type="SAM" id="MobiDB-lite"/>
    </source>
</evidence>
<evidence type="ECO:0000313" key="3">
    <source>
        <dbReference type="Proteomes" id="UP001156831"/>
    </source>
</evidence>
<keyword evidence="3" id="KW-1185">Reference proteome</keyword>
<feature type="region of interest" description="Disordered" evidence="1">
    <location>
        <begin position="56"/>
        <end position="75"/>
    </location>
</feature>
<comment type="caution">
    <text evidence="2">The sequence shown here is derived from an EMBL/GenBank/DDBJ whole genome shotgun (WGS) entry which is preliminary data.</text>
</comment>